<keyword evidence="1" id="KW-1133">Transmembrane helix</keyword>
<evidence type="ECO:0000313" key="3">
    <source>
        <dbReference type="Proteomes" id="UP001165302"/>
    </source>
</evidence>
<dbReference type="EMBL" id="JADEYP010000014">
    <property type="protein sequence ID" value="MCA5005316.1"/>
    <property type="molecule type" value="Genomic_DNA"/>
</dbReference>
<sequence>MIFKNLSFTTQNKIKTTTLIFSILCLILLTNIQERLMIKHVNESVTSLYEDRVVVGNYILQLSNYIEEISQLLKSNVTYNTHKIQATLAHIDTINIAYDKTYLTEKEKISFKKLIDDIEQIKEHLANSAYSTAFAKSLEAEKVLRILSSIQVEEGKNKLDEVLNMTSTRSFLSYLEIVIIIVISVLIQKIVLSTKPIVIKNPKDNHQLN</sequence>
<organism evidence="2 3">
    <name type="scientific">Sphingobacterium bovistauri</name>
    <dbReference type="NCBI Taxonomy" id="2781959"/>
    <lineage>
        <taxon>Bacteria</taxon>
        <taxon>Pseudomonadati</taxon>
        <taxon>Bacteroidota</taxon>
        <taxon>Sphingobacteriia</taxon>
        <taxon>Sphingobacteriales</taxon>
        <taxon>Sphingobacteriaceae</taxon>
        <taxon>Sphingobacterium</taxon>
    </lineage>
</organism>
<feature type="transmembrane region" description="Helical" evidence="1">
    <location>
        <begin position="14"/>
        <end position="32"/>
    </location>
</feature>
<name>A0ABS7Z546_9SPHI</name>
<comment type="caution">
    <text evidence="2">The sequence shown here is derived from an EMBL/GenBank/DDBJ whole genome shotgun (WGS) entry which is preliminary data.</text>
</comment>
<keyword evidence="3" id="KW-1185">Reference proteome</keyword>
<gene>
    <name evidence="2" type="ORF">IPZ78_09140</name>
</gene>
<protein>
    <submittedName>
        <fullName evidence="2">MCP four helix bundle domain-containing protein</fullName>
    </submittedName>
</protein>
<feature type="transmembrane region" description="Helical" evidence="1">
    <location>
        <begin position="171"/>
        <end position="192"/>
    </location>
</feature>
<accession>A0ABS7Z546</accession>
<evidence type="ECO:0000256" key="1">
    <source>
        <dbReference type="SAM" id="Phobius"/>
    </source>
</evidence>
<keyword evidence="1" id="KW-0812">Transmembrane</keyword>
<proteinExistence type="predicted"/>
<dbReference type="Proteomes" id="UP001165302">
    <property type="component" value="Unassembled WGS sequence"/>
</dbReference>
<keyword evidence="1" id="KW-0472">Membrane</keyword>
<evidence type="ECO:0000313" key="2">
    <source>
        <dbReference type="EMBL" id="MCA5005316.1"/>
    </source>
</evidence>
<reference evidence="2" key="1">
    <citation type="submission" date="2020-10" db="EMBL/GenBank/DDBJ databases">
        <authorList>
            <person name="Lu T."/>
            <person name="Wang Q."/>
            <person name="Han X."/>
        </authorList>
    </citation>
    <scope>NUCLEOTIDE SEQUENCE</scope>
    <source>
        <strain evidence="2">WQ 366</strain>
    </source>
</reference>